<accession>A0AAX6FYW4</accession>
<reference evidence="6" key="2">
    <citation type="submission" date="2023-04" db="EMBL/GenBank/DDBJ databases">
        <authorList>
            <person name="Bruccoleri R.E."/>
            <person name="Oakeley E.J."/>
            <person name="Faust A.-M."/>
            <person name="Dessus-Babus S."/>
            <person name="Altorfer M."/>
            <person name="Burckhardt D."/>
            <person name="Oertli M."/>
            <person name="Naumann U."/>
            <person name="Petersen F."/>
            <person name="Wong J."/>
        </authorList>
    </citation>
    <scope>NUCLEOTIDE SEQUENCE</scope>
    <source>
        <strain evidence="6">GSM-AAB239-AS_SAM_17_03QT</strain>
        <tissue evidence="6">Leaf</tissue>
    </source>
</reference>
<evidence type="ECO:0000313" key="6">
    <source>
        <dbReference type="EMBL" id="KAJ6821614.1"/>
    </source>
</evidence>
<evidence type="ECO:0000256" key="1">
    <source>
        <dbReference type="ARBA" id="ARBA00005510"/>
    </source>
</evidence>
<proteinExistence type="inferred from homology"/>
<dbReference type="InterPro" id="IPR036638">
    <property type="entry name" value="HLH_DNA-bd_sf"/>
</dbReference>
<dbReference type="Gene3D" id="4.10.280.10">
    <property type="entry name" value="Helix-loop-helix DNA-binding domain"/>
    <property type="match status" value="1"/>
</dbReference>
<dbReference type="PROSITE" id="PS50888">
    <property type="entry name" value="BHLH"/>
    <property type="match status" value="1"/>
</dbReference>
<evidence type="ECO:0000256" key="2">
    <source>
        <dbReference type="ARBA" id="ARBA00023015"/>
    </source>
</evidence>
<dbReference type="EMBL" id="JANAVB010024996">
    <property type="protein sequence ID" value="KAJ6821614.1"/>
    <property type="molecule type" value="Genomic_DNA"/>
</dbReference>
<dbReference type="Pfam" id="PF23173">
    <property type="entry name" value="bHLH_SAC51"/>
    <property type="match status" value="1"/>
</dbReference>
<organism evidence="6 7">
    <name type="scientific">Iris pallida</name>
    <name type="common">Sweet iris</name>
    <dbReference type="NCBI Taxonomy" id="29817"/>
    <lineage>
        <taxon>Eukaryota</taxon>
        <taxon>Viridiplantae</taxon>
        <taxon>Streptophyta</taxon>
        <taxon>Embryophyta</taxon>
        <taxon>Tracheophyta</taxon>
        <taxon>Spermatophyta</taxon>
        <taxon>Magnoliopsida</taxon>
        <taxon>Liliopsida</taxon>
        <taxon>Asparagales</taxon>
        <taxon>Iridaceae</taxon>
        <taxon>Iridoideae</taxon>
        <taxon>Irideae</taxon>
        <taxon>Iris</taxon>
    </lineage>
</organism>
<reference evidence="6" key="1">
    <citation type="journal article" date="2023" name="GigaByte">
        <title>Genome assembly of the bearded iris, Iris pallida Lam.</title>
        <authorList>
            <person name="Bruccoleri R.E."/>
            <person name="Oakeley E.J."/>
            <person name="Faust A.M.E."/>
            <person name="Altorfer M."/>
            <person name="Dessus-Babus S."/>
            <person name="Burckhardt D."/>
            <person name="Oertli M."/>
            <person name="Naumann U."/>
            <person name="Petersen F."/>
            <person name="Wong J."/>
        </authorList>
    </citation>
    <scope>NUCLEOTIDE SEQUENCE</scope>
    <source>
        <strain evidence="6">GSM-AAB239-AS_SAM_17_03QT</strain>
    </source>
</reference>
<evidence type="ECO:0000313" key="7">
    <source>
        <dbReference type="Proteomes" id="UP001140949"/>
    </source>
</evidence>
<dbReference type="InterPro" id="IPR037546">
    <property type="entry name" value="SAC51-like"/>
</dbReference>
<dbReference type="GO" id="GO:0046983">
    <property type="term" value="F:protein dimerization activity"/>
    <property type="evidence" value="ECO:0007669"/>
    <property type="project" value="InterPro"/>
</dbReference>
<keyword evidence="3" id="KW-0804">Transcription</keyword>
<dbReference type="PANTHER" id="PTHR36066">
    <property type="entry name" value="TRANSCRIPTION FACTOR BHLH145"/>
    <property type="match status" value="1"/>
</dbReference>
<comment type="similarity">
    <text evidence="1">Belongs to the bHLH protein family.</text>
</comment>
<dbReference type="Proteomes" id="UP001140949">
    <property type="component" value="Unassembled WGS sequence"/>
</dbReference>
<dbReference type="AlphaFoldDB" id="A0AAX6FYW4"/>
<keyword evidence="6" id="KW-0808">Transferase</keyword>
<keyword evidence="2" id="KW-0805">Transcription regulation</keyword>
<feature type="compositionally biased region" description="Low complexity" evidence="4">
    <location>
        <begin position="176"/>
        <end position="193"/>
    </location>
</feature>
<dbReference type="InterPro" id="IPR011598">
    <property type="entry name" value="bHLH_dom"/>
</dbReference>
<gene>
    <name evidence="6" type="ORF">M6B38_391090</name>
</gene>
<dbReference type="GO" id="GO:0016301">
    <property type="term" value="F:kinase activity"/>
    <property type="evidence" value="ECO:0007669"/>
    <property type="project" value="UniProtKB-KW"/>
</dbReference>
<protein>
    <submittedName>
        <fullName evidence="6">Serine/threonine-protein kinase-like protein</fullName>
    </submittedName>
</protein>
<keyword evidence="6" id="KW-0418">Kinase</keyword>
<dbReference type="PANTHER" id="PTHR36066:SF11">
    <property type="entry name" value="TRANSCRIPTION FACTOR BHLH144"/>
    <property type="match status" value="1"/>
</dbReference>
<sequence>MQRKPSLSNGKVSPTDLYGVGGNTCNLQFGGHYTYGAPIAHPVAAALAGTNREFPACPLDGIEFQPMDTCPRNFVIFDQTENKSRVMFHPALARKLNYPYNFNDCANDAHEGGNNPETNDENQDDVSSLKEKTADIDALLSSDDDDEEDDVVSTGRSPADWAGSSPNYSDEDEQDSTSSHRSCSSGASSSGSGNRRKRERMREMVKVLRGVIPGGESMDTPAVLDEAVKYLKSLKVEVKKLGIHNFKNY</sequence>
<name>A0AAX6FYW4_IRIPA</name>
<evidence type="ECO:0000259" key="5">
    <source>
        <dbReference type="PROSITE" id="PS50888"/>
    </source>
</evidence>
<dbReference type="SMART" id="SM00353">
    <property type="entry name" value="HLH"/>
    <property type="match status" value="1"/>
</dbReference>
<feature type="region of interest" description="Disordered" evidence="4">
    <location>
        <begin position="107"/>
        <end position="200"/>
    </location>
</feature>
<keyword evidence="7" id="KW-1185">Reference proteome</keyword>
<feature type="domain" description="BHLH" evidence="5">
    <location>
        <begin position="185"/>
        <end position="234"/>
    </location>
</feature>
<feature type="compositionally biased region" description="Acidic residues" evidence="4">
    <location>
        <begin position="142"/>
        <end position="151"/>
    </location>
</feature>
<dbReference type="SUPFAM" id="SSF47459">
    <property type="entry name" value="HLH, helix-loop-helix DNA-binding domain"/>
    <property type="match status" value="1"/>
</dbReference>
<evidence type="ECO:0000256" key="4">
    <source>
        <dbReference type="SAM" id="MobiDB-lite"/>
    </source>
</evidence>
<comment type="caution">
    <text evidence="6">The sequence shown here is derived from an EMBL/GenBank/DDBJ whole genome shotgun (WGS) entry which is preliminary data.</text>
</comment>
<evidence type="ECO:0000256" key="3">
    <source>
        <dbReference type="ARBA" id="ARBA00023163"/>
    </source>
</evidence>